<keyword evidence="2" id="KW-1185">Reference proteome</keyword>
<name>A0A9X0AM85_9HELO</name>
<sequence length="64" mass="6633">MAMGKAGWLAPVPLKNTKGAIGGNCNFGSNDLIDFGTEVLSPLSSGASARAMLILPRRSRAKLC</sequence>
<dbReference type="EMBL" id="JAPEIS010000006">
    <property type="protein sequence ID" value="KAJ8065285.1"/>
    <property type="molecule type" value="Genomic_DNA"/>
</dbReference>
<comment type="caution">
    <text evidence="1">The sequence shown here is derived from an EMBL/GenBank/DDBJ whole genome shotgun (WGS) entry which is preliminary data.</text>
</comment>
<evidence type="ECO:0000313" key="1">
    <source>
        <dbReference type="EMBL" id="KAJ8065285.1"/>
    </source>
</evidence>
<dbReference type="Proteomes" id="UP001152300">
    <property type="component" value="Unassembled WGS sequence"/>
</dbReference>
<dbReference type="AlphaFoldDB" id="A0A9X0AM85"/>
<reference evidence="1" key="1">
    <citation type="submission" date="2022-11" db="EMBL/GenBank/DDBJ databases">
        <title>Genome Resource of Sclerotinia nivalis Strain SnTB1, a Plant Pathogen Isolated from American Ginseng.</title>
        <authorList>
            <person name="Fan S."/>
        </authorList>
    </citation>
    <scope>NUCLEOTIDE SEQUENCE</scope>
    <source>
        <strain evidence="1">SnTB1</strain>
    </source>
</reference>
<accession>A0A9X0AM85</accession>
<protein>
    <submittedName>
        <fullName evidence="1">Uncharacterized protein</fullName>
    </submittedName>
</protein>
<proteinExistence type="predicted"/>
<organism evidence="1 2">
    <name type="scientific">Sclerotinia nivalis</name>
    <dbReference type="NCBI Taxonomy" id="352851"/>
    <lineage>
        <taxon>Eukaryota</taxon>
        <taxon>Fungi</taxon>
        <taxon>Dikarya</taxon>
        <taxon>Ascomycota</taxon>
        <taxon>Pezizomycotina</taxon>
        <taxon>Leotiomycetes</taxon>
        <taxon>Helotiales</taxon>
        <taxon>Sclerotiniaceae</taxon>
        <taxon>Sclerotinia</taxon>
    </lineage>
</organism>
<gene>
    <name evidence="1" type="ORF">OCU04_005983</name>
</gene>
<evidence type="ECO:0000313" key="2">
    <source>
        <dbReference type="Proteomes" id="UP001152300"/>
    </source>
</evidence>